<keyword evidence="1" id="KW-0808">Transferase</keyword>
<evidence type="ECO:0000259" key="2">
    <source>
        <dbReference type="Pfam" id="PF12804"/>
    </source>
</evidence>
<dbReference type="EMBL" id="QMQX01000050">
    <property type="protein sequence ID" value="RLE52505.1"/>
    <property type="molecule type" value="Genomic_DNA"/>
</dbReference>
<name>A0A497ESN2_9CREN</name>
<evidence type="ECO:0000313" key="4">
    <source>
        <dbReference type="EMBL" id="RLE52505.1"/>
    </source>
</evidence>
<organism evidence="3 6">
    <name type="scientific">Thermoproteota archaeon</name>
    <dbReference type="NCBI Taxonomy" id="2056631"/>
    <lineage>
        <taxon>Archaea</taxon>
        <taxon>Thermoproteota</taxon>
    </lineage>
</organism>
<feature type="domain" description="MobA-like NTP transferase" evidence="2">
    <location>
        <begin position="7"/>
        <end position="124"/>
    </location>
</feature>
<dbReference type="PANTHER" id="PTHR19136">
    <property type="entry name" value="MOLYBDENUM COFACTOR GUANYLYLTRANSFERASE"/>
    <property type="match status" value="1"/>
</dbReference>
<dbReference type="Proteomes" id="UP000278475">
    <property type="component" value="Unassembled WGS sequence"/>
</dbReference>
<dbReference type="AlphaFoldDB" id="A0A497ESN2"/>
<evidence type="ECO:0000313" key="5">
    <source>
        <dbReference type="Proteomes" id="UP000272051"/>
    </source>
</evidence>
<dbReference type="Pfam" id="PF12804">
    <property type="entry name" value="NTP_transf_3"/>
    <property type="match status" value="1"/>
</dbReference>
<dbReference type="SUPFAM" id="SSF53448">
    <property type="entry name" value="Nucleotide-diphospho-sugar transferases"/>
    <property type="match status" value="1"/>
</dbReference>
<gene>
    <name evidence="3" type="ORF">DRJ31_03865</name>
    <name evidence="4" type="ORF">DRJ33_03630</name>
</gene>
<dbReference type="GO" id="GO:0016779">
    <property type="term" value="F:nucleotidyltransferase activity"/>
    <property type="evidence" value="ECO:0007669"/>
    <property type="project" value="UniProtKB-ARBA"/>
</dbReference>
<dbReference type="PANTHER" id="PTHR19136:SF86">
    <property type="entry name" value="ADENOSYLCOBINAMIDE-PHOSPHATE GUANYLYLTRANSFERASE"/>
    <property type="match status" value="1"/>
</dbReference>
<evidence type="ECO:0000313" key="3">
    <source>
        <dbReference type="EMBL" id="RLE49740.1"/>
    </source>
</evidence>
<accession>A0A497ESN2</accession>
<reference evidence="5 6" key="1">
    <citation type="submission" date="2018-06" db="EMBL/GenBank/DDBJ databases">
        <title>Extensive metabolic versatility and redundancy in microbially diverse, dynamic hydrothermal sediments.</title>
        <authorList>
            <person name="Dombrowski N."/>
            <person name="Teske A."/>
            <person name="Baker B.J."/>
        </authorList>
    </citation>
    <scope>NUCLEOTIDE SEQUENCE [LARGE SCALE GENOMIC DNA]</scope>
    <source>
        <strain evidence="4">B34_G17</strain>
        <strain evidence="3">B66_G16</strain>
    </source>
</reference>
<evidence type="ECO:0000256" key="1">
    <source>
        <dbReference type="ARBA" id="ARBA00022679"/>
    </source>
</evidence>
<dbReference type="InterPro" id="IPR029044">
    <property type="entry name" value="Nucleotide-diphossugar_trans"/>
</dbReference>
<dbReference type="Proteomes" id="UP000272051">
    <property type="component" value="Unassembled WGS sequence"/>
</dbReference>
<evidence type="ECO:0000313" key="6">
    <source>
        <dbReference type="Proteomes" id="UP000278475"/>
    </source>
</evidence>
<dbReference type="EMBL" id="QMQV01000024">
    <property type="protein sequence ID" value="RLE49740.1"/>
    <property type="molecule type" value="Genomic_DNA"/>
</dbReference>
<proteinExistence type="predicted"/>
<sequence length="208" mass="23111">MRYRLKALVMAGGKGERLFPRVGVEKPLAKICGKPIILRVIEALTSSTSISEVIVAVSRHTPMTKNYVSSLNVKILESPGVGYHEDLKLSLKTLPPATYFITSADLPLITPDDVDYIISEYFKLRKPALAVFIIAKELKSVGVKVRQEDIFTIEGVDVVPAGINIIDSQYIDFEEIDQANLILANAQHFINVNTEEELRIAEKLLCKT</sequence>
<dbReference type="Gene3D" id="3.90.550.10">
    <property type="entry name" value="Spore Coat Polysaccharide Biosynthesis Protein SpsA, Chain A"/>
    <property type="match status" value="1"/>
</dbReference>
<comment type="caution">
    <text evidence="3">The sequence shown here is derived from an EMBL/GenBank/DDBJ whole genome shotgun (WGS) entry which is preliminary data.</text>
</comment>
<dbReference type="InterPro" id="IPR025877">
    <property type="entry name" value="MobA-like_NTP_Trfase"/>
</dbReference>
<protein>
    <recommendedName>
        <fullName evidence="2">MobA-like NTP transferase domain-containing protein</fullName>
    </recommendedName>
</protein>